<dbReference type="EMBL" id="JAGMVJ010000003">
    <property type="protein sequence ID" value="KAH7092381.1"/>
    <property type="molecule type" value="Genomic_DNA"/>
</dbReference>
<name>A0A8K0RG15_9PLEO</name>
<gene>
    <name evidence="3" type="ORF">FB567DRAFT_463498</name>
</gene>
<organism evidence="3 4">
    <name type="scientific">Paraphoma chrysanthemicola</name>
    <dbReference type="NCBI Taxonomy" id="798071"/>
    <lineage>
        <taxon>Eukaryota</taxon>
        <taxon>Fungi</taxon>
        <taxon>Dikarya</taxon>
        <taxon>Ascomycota</taxon>
        <taxon>Pezizomycotina</taxon>
        <taxon>Dothideomycetes</taxon>
        <taxon>Pleosporomycetidae</taxon>
        <taxon>Pleosporales</taxon>
        <taxon>Pleosporineae</taxon>
        <taxon>Phaeosphaeriaceae</taxon>
        <taxon>Paraphoma</taxon>
    </lineage>
</organism>
<evidence type="ECO:0000313" key="3">
    <source>
        <dbReference type="EMBL" id="KAH7092381.1"/>
    </source>
</evidence>
<accession>A0A8K0RG15</accession>
<feature type="domain" description="DUF4246" evidence="2">
    <location>
        <begin position="16"/>
        <end position="85"/>
    </location>
</feature>
<evidence type="ECO:0000313" key="4">
    <source>
        <dbReference type="Proteomes" id="UP000813461"/>
    </source>
</evidence>
<keyword evidence="4" id="KW-1185">Reference proteome</keyword>
<protein>
    <submittedName>
        <fullName evidence="3">Uncharacterized protein</fullName>
    </submittedName>
</protein>
<dbReference type="InterPro" id="IPR049207">
    <property type="entry name" value="DUF4246_N"/>
</dbReference>
<reference evidence="3" key="1">
    <citation type="journal article" date="2021" name="Nat. Commun.">
        <title>Genetic determinants of endophytism in the Arabidopsis root mycobiome.</title>
        <authorList>
            <person name="Mesny F."/>
            <person name="Miyauchi S."/>
            <person name="Thiergart T."/>
            <person name="Pickel B."/>
            <person name="Atanasova L."/>
            <person name="Karlsson M."/>
            <person name="Huettel B."/>
            <person name="Barry K.W."/>
            <person name="Haridas S."/>
            <person name="Chen C."/>
            <person name="Bauer D."/>
            <person name="Andreopoulos W."/>
            <person name="Pangilinan J."/>
            <person name="LaButti K."/>
            <person name="Riley R."/>
            <person name="Lipzen A."/>
            <person name="Clum A."/>
            <person name="Drula E."/>
            <person name="Henrissat B."/>
            <person name="Kohler A."/>
            <person name="Grigoriev I.V."/>
            <person name="Martin F.M."/>
            <person name="Hacquard S."/>
        </authorList>
    </citation>
    <scope>NUCLEOTIDE SEQUENCE</scope>
    <source>
        <strain evidence="3">MPI-SDFR-AT-0120</strain>
    </source>
</reference>
<sequence>MATQAGPTADAQRIKLPGFGLPHDSWNVEDSCDDILDLSAVEGWQHEVLTIRERCMLFFINEITDKPDWFRKVHDEQILSKWKQEAQEVDWEKIGLMYGDMSERMFEFCVAELRAKADVYEKTGIVPVLDATSCVLKSDTAISAELKNDLRRAIAPLEAVPDYQRDWHPGSDEKVLDLVHPSLFPLVYGRTRVLPDRTIGIADCLTSIGQGEIAPVPSISSPRAEPDLLWSTRFQWLPCDVKVTNGGDAKIQSYINNLHPADHKPLYGVIEKIISQAMPFWNIVYQSHHSGDLRTTQRADCSCVEYELPDGISEEMPEDYEGDEDEYYEMVDESRIYTLPEPEPFEKLVITTEDINKKSLFIGNGEKTIQVIVKLANIHLTPEKPDYAGGSWHIEGQLNEHIVATAIYYFDNENVTDSRLSFRTKVEADSFCSDLGYEQSDYTGIRKVFGVGNDDANVQELGSVLTREDRLIAFPNGFQHRVGGFKLQDSTKPGHRKILALFLVAPSLPIISTANVPPQQRDWWLREVKTGGSKVSDLPVELIDMIGAGVDDFPIGLDEAKEIRQELMAERGMLDQKVDQAMADWNFSFCEH</sequence>
<dbReference type="InterPro" id="IPR049192">
    <property type="entry name" value="DUF4246_C"/>
</dbReference>
<dbReference type="PANTHER" id="PTHR33119">
    <property type="entry name" value="IFI3P"/>
    <property type="match status" value="1"/>
</dbReference>
<dbReference type="OrthoDB" id="415532at2759"/>
<comment type="caution">
    <text evidence="3">The sequence shown here is derived from an EMBL/GenBank/DDBJ whole genome shotgun (WGS) entry which is preliminary data.</text>
</comment>
<feature type="domain" description="DUF4246" evidence="1">
    <location>
        <begin position="103"/>
        <end position="526"/>
    </location>
</feature>
<dbReference type="Proteomes" id="UP000813461">
    <property type="component" value="Unassembled WGS sequence"/>
</dbReference>
<dbReference type="InterPro" id="IPR025340">
    <property type="entry name" value="DUF4246"/>
</dbReference>
<evidence type="ECO:0000259" key="1">
    <source>
        <dbReference type="Pfam" id="PF14033"/>
    </source>
</evidence>
<dbReference type="AlphaFoldDB" id="A0A8K0RG15"/>
<evidence type="ECO:0000259" key="2">
    <source>
        <dbReference type="Pfam" id="PF21666"/>
    </source>
</evidence>
<proteinExistence type="predicted"/>
<dbReference type="Pfam" id="PF14033">
    <property type="entry name" value="DUF4246"/>
    <property type="match status" value="1"/>
</dbReference>
<dbReference type="Pfam" id="PF21666">
    <property type="entry name" value="DUF4246_N"/>
    <property type="match status" value="1"/>
</dbReference>
<dbReference type="PANTHER" id="PTHR33119:SF1">
    <property type="entry name" value="FE2OG DIOXYGENASE DOMAIN-CONTAINING PROTEIN"/>
    <property type="match status" value="1"/>
</dbReference>